<accession>A0AA42S5S1</accession>
<reference evidence="2" key="1">
    <citation type="submission" date="2022-09" db="EMBL/GenBank/DDBJ databases">
        <title>Intensive care unit water sources are persistently colonized with multi-drug resistant bacteria and are the site of extensive horizontal gene transfer of antibiotic resistance genes.</title>
        <authorList>
            <person name="Diorio-Toth L."/>
        </authorList>
    </citation>
    <scope>NUCLEOTIDE SEQUENCE</scope>
    <source>
        <strain evidence="2">GD03843</strain>
    </source>
</reference>
<dbReference type="PROSITE" id="PS51186">
    <property type="entry name" value="GNAT"/>
    <property type="match status" value="1"/>
</dbReference>
<feature type="domain" description="N-acetyltransferase" evidence="1">
    <location>
        <begin position="3"/>
        <end position="158"/>
    </location>
</feature>
<gene>
    <name evidence="2" type="primary">pseH</name>
    <name evidence="2" type="ORF">N5D93_19255</name>
</gene>
<dbReference type="Pfam" id="PF13302">
    <property type="entry name" value="Acetyltransf_3"/>
    <property type="match status" value="1"/>
</dbReference>
<comment type="caution">
    <text evidence="2">The sequence shown here is derived from an EMBL/GenBank/DDBJ whole genome shotgun (WGS) entry which is preliminary data.</text>
</comment>
<keyword evidence="2" id="KW-0012">Acyltransferase</keyword>
<dbReference type="SUPFAM" id="SSF55729">
    <property type="entry name" value="Acyl-CoA N-acyltransferases (Nat)"/>
    <property type="match status" value="1"/>
</dbReference>
<dbReference type="EMBL" id="JAOCDZ010000013">
    <property type="protein sequence ID" value="MDH0737963.1"/>
    <property type="molecule type" value="Genomic_DNA"/>
</dbReference>
<name>A0AA42S5S1_9BURK</name>
<dbReference type="InterPro" id="IPR020036">
    <property type="entry name" value="PseH"/>
</dbReference>
<dbReference type="GO" id="GO:0016747">
    <property type="term" value="F:acyltransferase activity, transferring groups other than amino-acyl groups"/>
    <property type="evidence" value="ECO:0007669"/>
    <property type="project" value="InterPro"/>
</dbReference>
<evidence type="ECO:0000313" key="2">
    <source>
        <dbReference type="EMBL" id="MDH0737963.1"/>
    </source>
</evidence>
<dbReference type="PANTHER" id="PTHR43415:SF3">
    <property type="entry name" value="GNAT-FAMILY ACETYLTRANSFERASE"/>
    <property type="match status" value="1"/>
</dbReference>
<dbReference type="NCBIfam" id="TIGR03585">
    <property type="entry name" value="PseH"/>
    <property type="match status" value="1"/>
</dbReference>
<organism evidence="2 3">
    <name type="scientific">Achromobacter spanius</name>
    <dbReference type="NCBI Taxonomy" id="217203"/>
    <lineage>
        <taxon>Bacteria</taxon>
        <taxon>Pseudomonadati</taxon>
        <taxon>Pseudomonadota</taxon>
        <taxon>Betaproteobacteria</taxon>
        <taxon>Burkholderiales</taxon>
        <taxon>Alcaligenaceae</taxon>
        <taxon>Achromobacter</taxon>
    </lineage>
</organism>
<dbReference type="EC" id="2.3.1.202" evidence="2"/>
<sequence>MLGTLKPIASSELELMRSWRNAPAVRKNMYTTHEISAEEHMSWWNRIQGRKDCEYFMYYLDESPEGVVGFTQIDSIHRHAFWAFYAGPEARKGTGGRMEYLALEHAFSVLNLNKLNCEVLSFNLPVIKLHQKFGFLEEGVFRSHHRVGGEWADVHRLAIFSDQWAAHRDEMCLKLSSFFRK</sequence>
<dbReference type="InterPro" id="IPR016181">
    <property type="entry name" value="Acyl_CoA_acyltransferase"/>
</dbReference>
<dbReference type="PANTHER" id="PTHR43415">
    <property type="entry name" value="SPERMIDINE N(1)-ACETYLTRANSFERASE"/>
    <property type="match status" value="1"/>
</dbReference>
<proteinExistence type="predicted"/>
<dbReference type="AlphaFoldDB" id="A0AA42S5S1"/>
<dbReference type="InterPro" id="IPR000182">
    <property type="entry name" value="GNAT_dom"/>
</dbReference>
<keyword evidence="2" id="KW-0808">Transferase</keyword>
<dbReference type="Gene3D" id="3.40.630.30">
    <property type="match status" value="1"/>
</dbReference>
<dbReference type="Proteomes" id="UP001161094">
    <property type="component" value="Unassembled WGS sequence"/>
</dbReference>
<evidence type="ECO:0000259" key="1">
    <source>
        <dbReference type="PROSITE" id="PS51186"/>
    </source>
</evidence>
<evidence type="ECO:0000313" key="3">
    <source>
        <dbReference type="Proteomes" id="UP001161094"/>
    </source>
</evidence>
<dbReference type="RefSeq" id="WP_279996188.1">
    <property type="nucleotide sequence ID" value="NZ_JAOCDZ010000013.1"/>
</dbReference>
<protein>
    <submittedName>
        <fullName evidence="2">UDP-4-amino-4, 6-dideoxy-N-acetyl-beta-L-altrosamine N-acetyltransferase</fullName>
        <ecNumber evidence="2">2.3.1.202</ecNumber>
    </submittedName>
</protein>